<dbReference type="Proteomes" id="UP000464186">
    <property type="component" value="Chromosome"/>
</dbReference>
<name>A0A6P1NYY1_9MICC</name>
<dbReference type="Pfam" id="PF20120">
    <property type="entry name" value="DUF6510"/>
    <property type="match status" value="1"/>
</dbReference>
<proteinExistence type="predicted"/>
<dbReference type="KEGG" id="psey:GU243_21580"/>
<protein>
    <recommendedName>
        <fullName evidence="3">MJ0042 family finger-like domain-containing protein</fullName>
    </recommendedName>
</protein>
<dbReference type="InterPro" id="IPR045423">
    <property type="entry name" value="DUF6510"/>
</dbReference>
<organism evidence="1 2">
    <name type="scientific">Pseudarthrobacter psychrotolerans</name>
    <dbReference type="NCBI Taxonomy" id="2697569"/>
    <lineage>
        <taxon>Bacteria</taxon>
        <taxon>Bacillati</taxon>
        <taxon>Actinomycetota</taxon>
        <taxon>Actinomycetes</taxon>
        <taxon>Micrococcales</taxon>
        <taxon>Micrococcaceae</taxon>
        <taxon>Pseudarthrobacter</taxon>
    </lineage>
</organism>
<reference evidence="1 2" key="1">
    <citation type="submission" date="2020-01" db="EMBL/GenBank/DDBJ databases">
        <title>Pseudarthrobacter psychrotolerans sp. nov., isolated from antarctic soil.</title>
        <authorList>
            <person name="Shin Y."/>
            <person name="Park W."/>
        </authorList>
    </citation>
    <scope>NUCLEOTIDE SEQUENCE [LARGE SCALE GENOMIC DNA]</scope>
    <source>
        <strain evidence="1 2">YJ56</strain>
    </source>
</reference>
<gene>
    <name evidence="1" type="ORF">GU243_21580</name>
</gene>
<dbReference type="EMBL" id="CP047898">
    <property type="protein sequence ID" value="QHK22471.1"/>
    <property type="molecule type" value="Genomic_DNA"/>
</dbReference>
<sequence>MERNPIPHLDGNAVAGPLWEVFRIDIIAAIGRCKHCGAVRALGEAKVYADAPGIVVRCGSCEGVLLRLVETPTQYWLDVSGLSYLQIDRE</sequence>
<keyword evidence="2" id="KW-1185">Reference proteome</keyword>
<accession>A0A6P1NYY1</accession>
<evidence type="ECO:0008006" key="3">
    <source>
        <dbReference type="Google" id="ProtNLM"/>
    </source>
</evidence>
<evidence type="ECO:0000313" key="1">
    <source>
        <dbReference type="EMBL" id="QHK22471.1"/>
    </source>
</evidence>
<evidence type="ECO:0000313" key="2">
    <source>
        <dbReference type="Proteomes" id="UP000464186"/>
    </source>
</evidence>
<dbReference type="AlphaFoldDB" id="A0A6P1NYY1"/>